<dbReference type="GO" id="GO:0005814">
    <property type="term" value="C:centriole"/>
    <property type="evidence" value="ECO:0007669"/>
    <property type="project" value="TreeGrafter"/>
</dbReference>
<dbReference type="GO" id="GO:0008017">
    <property type="term" value="F:microtubule binding"/>
    <property type="evidence" value="ECO:0007669"/>
    <property type="project" value="InterPro"/>
</dbReference>
<dbReference type="GO" id="GO:0036064">
    <property type="term" value="C:ciliary basal body"/>
    <property type="evidence" value="ECO:0007669"/>
    <property type="project" value="TreeGrafter"/>
</dbReference>
<dbReference type="EMBL" id="JASPKZ010001980">
    <property type="protein sequence ID" value="KAJ9596585.1"/>
    <property type="molecule type" value="Genomic_DNA"/>
</dbReference>
<dbReference type="Proteomes" id="UP001233999">
    <property type="component" value="Unassembled WGS sequence"/>
</dbReference>
<evidence type="ECO:0000256" key="2">
    <source>
        <dbReference type="SAM" id="MobiDB-lite"/>
    </source>
</evidence>
<evidence type="ECO:0000313" key="4">
    <source>
        <dbReference type="Proteomes" id="UP001233999"/>
    </source>
</evidence>
<comment type="caution">
    <text evidence="3">The sequence shown here is derived from an EMBL/GenBank/DDBJ whole genome shotgun (WGS) entry which is preliminary data.</text>
</comment>
<dbReference type="AlphaFoldDB" id="A0AAD8ACK5"/>
<dbReference type="PANTHER" id="PTHR31516">
    <property type="entry name" value="STABILIZER OF AXONEMAL MICROTUBULES 2"/>
    <property type="match status" value="1"/>
</dbReference>
<reference evidence="3" key="1">
    <citation type="journal article" date="2023" name="IScience">
        <title>Live-bearing cockroach genome reveals convergent evolutionary mechanisms linked to viviparity in insects and beyond.</title>
        <authorList>
            <person name="Fouks B."/>
            <person name="Harrison M.C."/>
            <person name="Mikhailova A.A."/>
            <person name="Marchal E."/>
            <person name="English S."/>
            <person name="Carruthers M."/>
            <person name="Jennings E.C."/>
            <person name="Chiamaka E.L."/>
            <person name="Frigard R.A."/>
            <person name="Pippel M."/>
            <person name="Attardo G.M."/>
            <person name="Benoit J.B."/>
            <person name="Bornberg-Bauer E."/>
            <person name="Tobe S.S."/>
        </authorList>
    </citation>
    <scope>NUCLEOTIDE SEQUENCE</scope>
    <source>
        <strain evidence="3">Stay&amp;Tobe</strain>
    </source>
</reference>
<feature type="region of interest" description="Disordered" evidence="2">
    <location>
        <begin position="60"/>
        <end position="81"/>
    </location>
</feature>
<reference evidence="3" key="2">
    <citation type="submission" date="2023-05" db="EMBL/GenBank/DDBJ databases">
        <authorList>
            <person name="Fouks B."/>
        </authorList>
    </citation>
    <scope>NUCLEOTIDE SEQUENCE</scope>
    <source>
        <strain evidence="3">Stay&amp;Tobe</strain>
        <tissue evidence="3">Testes</tissue>
    </source>
</reference>
<feature type="region of interest" description="Disordered" evidence="2">
    <location>
        <begin position="832"/>
        <end position="856"/>
    </location>
</feature>
<sequence length="856" mass="99027">RIRYRRPSTLAFGSSRLGLPTLEKKSCSDPELGGRTTIIGHEGGLPPGLTVDELALYRRRRPPSHLRPRDNLRPEEGSLKASQSEYRTRFIPPAHIPTDKGEHVVEDHLVELLGTSEGSVITALNTERDGDDQILVKKGRRRRRPEDELRLEGEVFLKPEYSETFVDHPRQRPKVTRPRTHITSENHQEIPMDLLTEKNAQYILFDSPKRVPLARRPTILRNEGSLLVKESEIHSKFIPHEGAKKADLARRKTSLRMEGDIESKTEQKEKYIEFADAHRAELAKRRTQLILEGEMDTLTEKNEKYVYIPSPKRSGFKKRPTNLRLEGEMEKVTENADKYVEFLEARKSEIMKRSNNLSLEGPLEYAPEYRETYIEFPRERPVVRRPSVHLKQEGELDTMTEKNSKFTDFVTRGRRAELTRKATSLSLEGQMETKPEYRESYVDFPRQRPLLKKPDPSLKPEGEIETVTEKDAHFVPFSNTDRSVVVRKPLESLRLEGELFTNPEYKDSYINFPRERPVLRKPTGHLQSDKNSTLVLTTDPFKRPRGPGRPPECNLRSEGRIDTDPEYRSSFVDLPRERPSTRKPQGQYRRQNFEAKGIDYHMSRSHSERRHRRLTEIENEHRRTYVDFTSQSRRRPEDMMGGSSLVAALSSPRVSRRINPTTRVVPPAGHHVVEPRTRSKTVTFELGDHRPRTCPWNETKRTSRADASNDSEDSLSLDIRSDEPSFRLHVMNVDETFDENDDFARRRRRGRRRRASRSSPPIPILTRSIVTSRAPSPEGAIQFSVPQPVAYPLQQIEQNNNPAFVVLDDLNNNSHFPQAPTAVPRSNYLEIPSSKQNPRRNHVNWMPPWHDAPTSI</sequence>
<accession>A0AAD8ACK5</accession>
<name>A0AAD8ACK5_DIPPU</name>
<gene>
    <name evidence="3" type="ORF">L9F63_012418</name>
</gene>
<feature type="region of interest" description="Disordered" evidence="2">
    <location>
        <begin position="687"/>
        <end position="717"/>
    </location>
</feature>
<comment type="similarity">
    <text evidence="1">Belongs to the FAM154 family.</text>
</comment>
<dbReference type="GO" id="GO:0036126">
    <property type="term" value="C:sperm flagellum"/>
    <property type="evidence" value="ECO:0007669"/>
    <property type="project" value="TreeGrafter"/>
</dbReference>
<proteinExistence type="inferred from homology"/>
<dbReference type="PANTHER" id="PTHR31516:SF17">
    <property type="entry name" value="STABILIZER OF AXONEMAL MICROTUBULES 2"/>
    <property type="match status" value="1"/>
</dbReference>
<feature type="compositionally biased region" description="Basic and acidic residues" evidence="2">
    <location>
        <begin position="555"/>
        <end position="566"/>
    </location>
</feature>
<feature type="non-terminal residue" evidence="3">
    <location>
        <position position="1"/>
    </location>
</feature>
<organism evidence="3 4">
    <name type="scientific">Diploptera punctata</name>
    <name type="common">Pacific beetle cockroach</name>
    <dbReference type="NCBI Taxonomy" id="6984"/>
    <lineage>
        <taxon>Eukaryota</taxon>
        <taxon>Metazoa</taxon>
        <taxon>Ecdysozoa</taxon>
        <taxon>Arthropoda</taxon>
        <taxon>Hexapoda</taxon>
        <taxon>Insecta</taxon>
        <taxon>Pterygota</taxon>
        <taxon>Neoptera</taxon>
        <taxon>Polyneoptera</taxon>
        <taxon>Dictyoptera</taxon>
        <taxon>Blattodea</taxon>
        <taxon>Blaberoidea</taxon>
        <taxon>Blaberidae</taxon>
        <taxon>Diplopterinae</taxon>
        <taxon>Diploptera</taxon>
    </lineage>
</organism>
<protein>
    <submittedName>
        <fullName evidence="3">Uncharacterized protein</fullName>
    </submittedName>
</protein>
<keyword evidence="4" id="KW-1185">Reference proteome</keyword>
<evidence type="ECO:0000313" key="3">
    <source>
        <dbReference type="EMBL" id="KAJ9596585.1"/>
    </source>
</evidence>
<dbReference type="GO" id="GO:0005879">
    <property type="term" value="C:axonemal microtubule"/>
    <property type="evidence" value="ECO:0007669"/>
    <property type="project" value="TreeGrafter"/>
</dbReference>
<dbReference type="InterPro" id="IPR033336">
    <property type="entry name" value="SAXO1/2"/>
</dbReference>
<feature type="region of interest" description="Disordered" evidence="2">
    <location>
        <begin position="537"/>
        <end position="566"/>
    </location>
</feature>
<evidence type="ECO:0000256" key="1">
    <source>
        <dbReference type="ARBA" id="ARBA00008738"/>
    </source>
</evidence>
<feature type="compositionally biased region" description="Basic and acidic residues" evidence="2">
    <location>
        <begin position="67"/>
        <end position="78"/>
    </location>
</feature>